<name>A0A5C6TH06_FUSOC</name>
<protein>
    <submittedName>
        <fullName evidence="3">Uncharacterized protein</fullName>
    </submittedName>
</protein>
<feature type="region of interest" description="Disordered" evidence="2">
    <location>
        <begin position="1"/>
        <end position="23"/>
    </location>
</feature>
<feature type="compositionally biased region" description="Polar residues" evidence="2">
    <location>
        <begin position="1"/>
        <end position="10"/>
    </location>
</feature>
<reference evidence="3 4" key="1">
    <citation type="submission" date="2019-07" db="EMBL/GenBank/DDBJ databases">
        <title>The First High-Quality Draft Genome Sequence of the Causal Agent of the Current Panama Disease Epidemic.</title>
        <authorList>
            <person name="Warmington R.J."/>
            <person name="Kay W."/>
            <person name="Jeffries A."/>
            <person name="Bebber D."/>
            <person name="Moore K."/>
            <person name="Studholme D.J."/>
        </authorList>
    </citation>
    <scope>NUCLEOTIDE SEQUENCE [LARGE SCALE GENOMIC DNA]</scope>
    <source>
        <strain evidence="3 4">TR4</strain>
    </source>
</reference>
<evidence type="ECO:0000313" key="3">
    <source>
        <dbReference type="EMBL" id="TXC09041.1"/>
    </source>
</evidence>
<proteinExistence type="predicted"/>
<feature type="region of interest" description="Disordered" evidence="2">
    <location>
        <begin position="117"/>
        <end position="157"/>
    </location>
</feature>
<feature type="coiled-coil region" evidence="1">
    <location>
        <begin position="83"/>
        <end position="110"/>
    </location>
</feature>
<keyword evidence="1" id="KW-0175">Coiled coil</keyword>
<dbReference type="AlphaFoldDB" id="A0A5C6TH06"/>
<gene>
    <name evidence="3" type="ORF">FocTR4_00005043</name>
</gene>
<evidence type="ECO:0000256" key="1">
    <source>
        <dbReference type="SAM" id="Coils"/>
    </source>
</evidence>
<feature type="compositionally biased region" description="Basic and acidic residues" evidence="2">
    <location>
        <begin position="148"/>
        <end position="157"/>
    </location>
</feature>
<feature type="compositionally biased region" description="Low complexity" evidence="2">
    <location>
        <begin position="13"/>
        <end position="23"/>
    </location>
</feature>
<organism evidence="3 4">
    <name type="scientific">Fusarium oxysporum f. sp. cubense</name>
    <dbReference type="NCBI Taxonomy" id="61366"/>
    <lineage>
        <taxon>Eukaryota</taxon>
        <taxon>Fungi</taxon>
        <taxon>Dikarya</taxon>
        <taxon>Ascomycota</taxon>
        <taxon>Pezizomycotina</taxon>
        <taxon>Sordariomycetes</taxon>
        <taxon>Hypocreomycetidae</taxon>
        <taxon>Hypocreales</taxon>
        <taxon>Nectriaceae</taxon>
        <taxon>Fusarium</taxon>
        <taxon>Fusarium oxysporum species complex</taxon>
    </lineage>
</organism>
<evidence type="ECO:0000313" key="4">
    <source>
        <dbReference type="Proteomes" id="UP000321331"/>
    </source>
</evidence>
<comment type="caution">
    <text evidence="3">The sequence shown here is derived from an EMBL/GenBank/DDBJ whole genome shotgun (WGS) entry which is preliminary data.</text>
</comment>
<accession>A0A5C6TH06</accession>
<dbReference type="Proteomes" id="UP000321331">
    <property type="component" value="Unassembled WGS sequence"/>
</dbReference>
<dbReference type="EMBL" id="VMNF01000004">
    <property type="protein sequence ID" value="TXC09041.1"/>
    <property type="molecule type" value="Genomic_DNA"/>
</dbReference>
<evidence type="ECO:0000256" key="2">
    <source>
        <dbReference type="SAM" id="MobiDB-lite"/>
    </source>
</evidence>
<sequence length="157" mass="16481">MAPSDTNNRATKPPASGSSSGDADLAQVSQLVETFSLRLAATSRTLLICICIHIGILHSASLIPGSWGWPTETLPEPQLTQRLHRGEQAATALENNLSNLESRLDAILAALEARETPQMPATAAKVNSSPGAADKDQKGRSLDGANGDAEKIEKDAT</sequence>